<dbReference type="PROSITE" id="PS00211">
    <property type="entry name" value="ABC_TRANSPORTER_1"/>
    <property type="match status" value="1"/>
</dbReference>
<dbReference type="PROSITE" id="PS50929">
    <property type="entry name" value="ABC_TM1F"/>
    <property type="match status" value="1"/>
</dbReference>
<evidence type="ECO:0000256" key="1">
    <source>
        <dbReference type="ARBA" id="ARBA00004651"/>
    </source>
</evidence>
<dbReference type="PANTHER" id="PTHR24221:SF248">
    <property type="entry name" value="ABC TRANSPORTER TRANSMEMBRANE REGION"/>
    <property type="match status" value="1"/>
</dbReference>
<evidence type="ECO:0008006" key="12">
    <source>
        <dbReference type="Google" id="ProtNLM"/>
    </source>
</evidence>
<evidence type="ECO:0000256" key="4">
    <source>
        <dbReference type="ARBA" id="ARBA00022840"/>
    </source>
</evidence>
<keyword evidence="3" id="KW-0547">Nucleotide-binding</keyword>
<dbReference type="InterPro" id="IPR036640">
    <property type="entry name" value="ABC1_TM_sf"/>
</dbReference>
<proteinExistence type="predicted"/>
<feature type="domain" description="ABC transmembrane type-1" evidence="9">
    <location>
        <begin position="146"/>
        <end position="401"/>
    </location>
</feature>
<gene>
    <name evidence="10" type="ORF">GV64_12430</name>
</gene>
<dbReference type="InterPro" id="IPR003439">
    <property type="entry name" value="ABC_transporter-like_ATP-bd"/>
</dbReference>
<evidence type="ECO:0000256" key="6">
    <source>
        <dbReference type="ARBA" id="ARBA00023136"/>
    </source>
</evidence>
<comment type="caution">
    <text evidence="10">The sequence shown here is derived from an EMBL/GenBank/DDBJ whole genome shotgun (WGS) entry which is preliminary data.</text>
</comment>
<dbReference type="RefSeq" id="WP_020583036.1">
    <property type="nucleotide sequence ID" value="NZ_JOJP01000001.1"/>
</dbReference>
<dbReference type="InterPro" id="IPR003593">
    <property type="entry name" value="AAA+_ATPase"/>
</dbReference>
<evidence type="ECO:0000256" key="5">
    <source>
        <dbReference type="ARBA" id="ARBA00022989"/>
    </source>
</evidence>
<dbReference type="GO" id="GO:0005524">
    <property type="term" value="F:ATP binding"/>
    <property type="evidence" value="ECO:0007669"/>
    <property type="project" value="UniProtKB-KW"/>
</dbReference>
<dbReference type="InterPro" id="IPR017871">
    <property type="entry name" value="ABC_transporter-like_CS"/>
</dbReference>
<keyword evidence="11" id="KW-1185">Reference proteome</keyword>
<sequence length="672" mass="76823">MNSEDCLVNSASLSNALEYLNKHYTLDSRLAFINNKLRRTTDLNIYKTKSYLEELGFLVKISSVDNLDLVELDEEHLLFCFDHEHDIIILRHNSDMNRTRSKHSMEHPILVISTKKLEPRAGASGDEHKSMAWFFRRLTDRDGIYLVLTGLITNLLVYVVPLYNMNVFDKVLPSGFVGILSSLVLIAVFLVLIWFVNRSALSYLLSDRIFHLEVQLANEFSHRLCNLKPSAMPQSASFMTQLVTYGKSLSQMLGTLHLMALVDSPFMLLSLAMIAYFGGTMVAIPLIAIILVIGINLVLQPKIQKYINDRYEFEGRKRKFEYEIMQSLPFIKLAGMERYFTEVIEHNRPDHKFYFSISAHINHISMLILFLSLIAVTGYGAWQVSEGMMTMGQLVACSLLASKSISNASITNLLFNINRIRILFDNLNKFYEIPIEERGASFCLTRIKHLELKDIEFNYADNRYFQIKGVNIDFNLPDTLYVYGRPGAGKSSLFNILAGLEDPSSGHLLVNNLNVEHFDYRDVRSHIHFSPSYYRFFTGTLYDNLTLGRTSLTADQVADALEKVHLSEKINQIEDGLHFQVDNNDIVPLSSGERKRFMLARVFLTDADLVVLDEPFEFLSDEDSLNFIQSVRAFCKETEKGLIILSNRKSFASFCNHALTLNNGQLYPMKTK</sequence>
<dbReference type="STRING" id="305900.GV64_12430"/>
<dbReference type="GO" id="GO:0016887">
    <property type="term" value="F:ATP hydrolysis activity"/>
    <property type="evidence" value="ECO:0007669"/>
    <property type="project" value="InterPro"/>
</dbReference>
<dbReference type="PANTHER" id="PTHR24221">
    <property type="entry name" value="ATP-BINDING CASSETTE SUB-FAMILY B"/>
    <property type="match status" value="1"/>
</dbReference>
<dbReference type="Gene3D" id="1.20.1560.10">
    <property type="entry name" value="ABC transporter type 1, transmembrane domain"/>
    <property type="match status" value="1"/>
</dbReference>
<dbReference type="GO" id="GO:0005886">
    <property type="term" value="C:plasma membrane"/>
    <property type="evidence" value="ECO:0007669"/>
    <property type="project" value="UniProtKB-SubCell"/>
</dbReference>
<dbReference type="Pfam" id="PF00664">
    <property type="entry name" value="ABC_membrane"/>
    <property type="match status" value="1"/>
</dbReference>
<dbReference type="EMBL" id="JOJP01000001">
    <property type="protein sequence ID" value="KEI71440.1"/>
    <property type="molecule type" value="Genomic_DNA"/>
</dbReference>
<dbReference type="SMART" id="SM00382">
    <property type="entry name" value="AAA"/>
    <property type="match status" value="1"/>
</dbReference>
<feature type="transmembrane region" description="Helical" evidence="7">
    <location>
        <begin position="282"/>
        <end position="299"/>
    </location>
</feature>
<dbReference type="Proteomes" id="UP000027997">
    <property type="component" value="Unassembled WGS sequence"/>
</dbReference>
<organism evidence="10 11">
    <name type="scientific">Endozoicomonas elysicola</name>
    <dbReference type="NCBI Taxonomy" id="305900"/>
    <lineage>
        <taxon>Bacteria</taxon>
        <taxon>Pseudomonadati</taxon>
        <taxon>Pseudomonadota</taxon>
        <taxon>Gammaproteobacteria</taxon>
        <taxon>Oceanospirillales</taxon>
        <taxon>Endozoicomonadaceae</taxon>
        <taxon>Endozoicomonas</taxon>
    </lineage>
</organism>
<dbReference type="InterPro" id="IPR011527">
    <property type="entry name" value="ABC1_TM_dom"/>
</dbReference>
<feature type="transmembrane region" description="Helical" evidence="7">
    <location>
        <begin position="256"/>
        <end position="276"/>
    </location>
</feature>
<name>A0A081KBB4_9GAMM</name>
<protein>
    <recommendedName>
        <fullName evidence="12">ABC transporter domain-containing protein</fullName>
    </recommendedName>
</protein>
<dbReference type="GO" id="GO:0034040">
    <property type="term" value="F:ATPase-coupled lipid transmembrane transporter activity"/>
    <property type="evidence" value="ECO:0007669"/>
    <property type="project" value="TreeGrafter"/>
</dbReference>
<dbReference type="PROSITE" id="PS50893">
    <property type="entry name" value="ABC_TRANSPORTER_2"/>
    <property type="match status" value="1"/>
</dbReference>
<dbReference type="InterPro" id="IPR027417">
    <property type="entry name" value="P-loop_NTPase"/>
</dbReference>
<dbReference type="SUPFAM" id="SSF90123">
    <property type="entry name" value="ABC transporter transmembrane region"/>
    <property type="match status" value="1"/>
</dbReference>
<dbReference type="Pfam" id="PF00005">
    <property type="entry name" value="ABC_tran"/>
    <property type="match status" value="1"/>
</dbReference>
<dbReference type="eggNOG" id="COG2274">
    <property type="taxonomic scope" value="Bacteria"/>
</dbReference>
<evidence type="ECO:0000256" key="2">
    <source>
        <dbReference type="ARBA" id="ARBA00022692"/>
    </source>
</evidence>
<dbReference type="AlphaFoldDB" id="A0A081KBB4"/>
<evidence type="ECO:0000259" key="8">
    <source>
        <dbReference type="PROSITE" id="PS50893"/>
    </source>
</evidence>
<evidence type="ECO:0000256" key="3">
    <source>
        <dbReference type="ARBA" id="ARBA00022741"/>
    </source>
</evidence>
<feature type="transmembrane region" description="Helical" evidence="7">
    <location>
        <begin position="143"/>
        <end position="163"/>
    </location>
</feature>
<evidence type="ECO:0000313" key="10">
    <source>
        <dbReference type="EMBL" id="KEI71440.1"/>
    </source>
</evidence>
<dbReference type="SUPFAM" id="SSF52540">
    <property type="entry name" value="P-loop containing nucleoside triphosphate hydrolases"/>
    <property type="match status" value="1"/>
</dbReference>
<feature type="domain" description="ABC transporter" evidence="8">
    <location>
        <begin position="450"/>
        <end position="672"/>
    </location>
</feature>
<reference evidence="10 11" key="1">
    <citation type="submission" date="2014-06" db="EMBL/GenBank/DDBJ databases">
        <title>Whole Genome Sequences of Three Symbiotic Endozoicomonas Bacteria.</title>
        <authorList>
            <person name="Neave M.J."/>
            <person name="Apprill A."/>
            <person name="Voolstra C.R."/>
        </authorList>
    </citation>
    <scope>NUCLEOTIDE SEQUENCE [LARGE SCALE GENOMIC DNA]</scope>
    <source>
        <strain evidence="10 11">DSM 22380</strain>
    </source>
</reference>
<evidence type="ECO:0000313" key="11">
    <source>
        <dbReference type="Proteomes" id="UP000027997"/>
    </source>
</evidence>
<accession>A0A081KBB4</accession>
<comment type="subcellular location">
    <subcellularLocation>
        <location evidence="1">Cell membrane</location>
        <topology evidence="1">Multi-pass membrane protein</topology>
    </subcellularLocation>
</comment>
<feature type="transmembrane region" description="Helical" evidence="7">
    <location>
        <begin position="360"/>
        <end position="382"/>
    </location>
</feature>
<keyword evidence="6 7" id="KW-0472">Membrane</keyword>
<keyword evidence="4" id="KW-0067">ATP-binding</keyword>
<dbReference type="GO" id="GO:0140359">
    <property type="term" value="F:ABC-type transporter activity"/>
    <property type="evidence" value="ECO:0007669"/>
    <property type="project" value="InterPro"/>
</dbReference>
<evidence type="ECO:0000259" key="9">
    <source>
        <dbReference type="PROSITE" id="PS50929"/>
    </source>
</evidence>
<dbReference type="Gene3D" id="3.40.50.300">
    <property type="entry name" value="P-loop containing nucleotide triphosphate hydrolases"/>
    <property type="match status" value="1"/>
</dbReference>
<feature type="transmembrane region" description="Helical" evidence="7">
    <location>
        <begin position="175"/>
        <end position="196"/>
    </location>
</feature>
<keyword evidence="5 7" id="KW-1133">Transmembrane helix</keyword>
<keyword evidence="2 7" id="KW-0812">Transmembrane</keyword>
<dbReference type="InterPro" id="IPR039421">
    <property type="entry name" value="Type_1_exporter"/>
</dbReference>
<evidence type="ECO:0000256" key="7">
    <source>
        <dbReference type="SAM" id="Phobius"/>
    </source>
</evidence>